<feature type="region of interest" description="Disordered" evidence="1">
    <location>
        <begin position="480"/>
        <end position="501"/>
    </location>
</feature>
<evidence type="ECO:0000313" key="3">
    <source>
        <dbReference type="Proteomes" id="UP000075714"/>
    </source>
</evidence>
<name>A0A150G170_GONPE</name>
<dbReference type="AlphaFoldDB" id="A0A150G170"/>
<dbReference type="PANTHER" id="PTHR37028">
    <property type="entry name" value="UNNAMED PRODUCT-RELATED"/>
    <property type="match status" value="1"/>
</dbReference>
<gene>
    <name evidence="2" type="ORF">GPECTOR_85g339</name>
</gene>
<proteinExistence type="predicted"/>
<comment type="caution">
    <text evidence="2">The sequence shown here is derived from an EMBL/GenBank/DDBJ whole genome shotgun (WGS) entry which is preliminary data.</text>
</comment>
<evidence type="ECO:0000256" key="1">
    <source>
        <dbReference type="SAM" id="MobiDB-lite"/>
    </source>
</evidence>
<dbReference type="OrthoDB" id="78067at2759"/>
<feature type="compositionally biased region" description="Basic and acidic residues" evidence="1">
    <location>
        <begin position="69"/>
        <end position="81"/>
    </location>
</feature>
<accession>A0A150G170</accession>
<dbReference type="PANTHER" id="PTHR37028:SF4">
    <property type="entry name" value="ALMS MOTIF DOMAIN-CONTAINING PROTEIN"/>
    <property type="match status" value="1"/>
</dbReference>
<reference evidence="3" key="1">
    <citation type="journal article" date="2016" name="Nat. Commun.">
        <title>The Gonium pectorale genome demonstrates co-option of cell cycle regulation during the evolution of multicellularity.</title>
        <authorList>
            <person name="Hanschen E.R."/>
            <person name="Marriage T.N."/>
            <person name="Ferris P.J."/>
            <person name="Hamaji T."/>
            <person name="Toyoda A."/>
            <person name="Fujiyama A."/>
            <person name="Neme R."/>
            <person name="Noguchi H."/>
            <person name="Minakuchi Y."/>
            <person name="Suzuki M."/>
            <person name="Kawai-Toyooka H."/>
            <person name="Smith D.R."/>
            <person name="Sparks H."/>
            <person name="Anderson J."/>
            <person name="Bakaric R."/>
            <person name="Luria V."/>
            <person name="Karger A."/>
            <person name="Kirschner M.W."/>
            <person name="Durand P.M."/>
            <person name="Michod R.E."/>
            <person name="Nozaki H."/>
            <person name="Olson B.J."/>
        </authorList>
    </citation>
    <scope>NUCLEOTIDE SEQUENCE [LARGE SCALE GENOMIC DNA]</scope>
    <source>
        <strain evidence="3">NIES-2863</strain>
    </source>
</reference>
<protein>
    <submittedName>
        <fullName evidence="2">Uncharacterized protein</fullName>
    </submittedName>
</protein>
<feature type="region of interest" description="Disordered" evidence="1">
    <location>
        <begin position="419"/>
        <end position="461"/>
    </location>
</feature>
<feature type="region of interest" description="Disordered" evidence="1">
    <location>
        <begin position="152"/>
        <end position="176"/>
    </location>
</feature>
<organism evidence="2 3">
    <name type="scientific">Gonium pectorale</name>
    <name type="common">Green alga</name>
    <dbReference type="NCBI Taxonomy" id="33097"/>
    <lineage>
        <taxon>Eukaryota</taxon>
        <taxon>Viridiplantae</taxon>
        <taxon>Chlorophyta</taxon>
        <taxon>core chlorophytes</taxon>
        <taxon>Chlorophyceae</taxon>
        <taxon>CS clade</taxon>
        <taxon>Chlamydomonadales</taxon>
        <taxon>Volvocaceae</taxon>
        <taxon>Gonium</taxon>
    </lineage>
</organism>
<evidence type="ECO:0000313" key="2">
    <source>
        <dbReference type="EMBL" id="KXZ43609.1"/>
    </source>
</evidence>
<feature type="region of interest" description="Disordered" evidence="1">
    <location>
        <begin position="54"/>
        <end position="83"/>
    </location>
</feature>
<sequence>MEMDGGSVTFQPEINRRSAQLVAERQRQQPEELAAMPANERLYLLAQEHAARRRAEGDDLGSSFGDVSGSRDQRLPHERPRSVVPAINPRSRALAESSDLPQDFLARQAYLAALSHEKRALYRSLLEESTCTFQPQLHSRAGSLNSSACLGPGATGGGPGSSWSGGSNTGDGGDRLNKLAYDDVQRKAALREALEQHHYGQFTFQPAINERSRRIGRRHSLTDLYRDDQRHAKLERLAAGLEAQRAAECTFRPTINARSASLGRQRRGSLLLTSAERHEQANKLRSSILVEALALKDYQEMKECTFTPAINRQTPKPTGPVPVPGLGRHLELRDLARKKKEADEARRVEVWNMRPKSPGPRVGITVPQPFSFETRVLPWQRTSQQRRAAEERRAAQLQKIIHEVQAEHVQGANEAHHLLSPTHLHGPPAAVRSGGPADSPGLQRPGYGPDPHSGVHDGHPSYGDEAASYMYGSYGGGMPLAGGRSPYGAGQQMGDYGDGGS</sequence>
<keyword evidence="3" id="KW-1185">Reference proteome</keyword>
<feature type="region of interest" description="Disordered" evidence="1">
    <location>
        <begin position="1"/>
        <end position="34"/>
    </location>
</feature>
<dbReference type="Proteomes" id="UP000075714">
    <property type="component" value="Unassembled WGS sequence"/>
</dbReference>
<dbReference type="EMBL" id="LSYV01000086">
    <property type="protein sequence ID" value="KXZ43609.1"/>
    <property type="molecule type" value="Genomic_DNA"/>
</dbReference>